<sequence>MNFFKDQIRIIKVYHLVCHYIEYLMF</sequence>
<dbReference type="Proteomes" id="UP000017243">
    <property type="component" value="Unassembled WGS sequence"/>
</dbReference>
<proteinExistence type="predicted"/>
<evidence type="ECO:0000313" key="2">
    <source>
        <dbReference type="Proteomes" id="UP000017243"/>
    </source>
</evidence>
<name>U4QEQ0_LACHE</name>
<reference evidence="1 2" key="1">
    <citation type="submission" date="2013-09" db="EMBL/GenBank/DDBJ databases">
        <title>Draft Genome Sequence of five Lactobacillus helveticus strains CIRM-BIA 101T, 103, 104, 951 and 953 isolated from milk product.</title>
        <authorList>
            <person name="Valence F."/>
            <person name="Chuat V."/>
            <person name="Ma L."/>
            <person name="Creno S."/>
            <person name="Falentin H."/>
            <person name="Lortal S."/>
            <person name="Bizet C."/>
            <person name="Clermont D."/>
            <person name="Loux V."/>
            <person name="Bouchier C."/>
            <person name="Cousin S."/>
        </authorList>
    </citation>
    <scope>NUCLEOTIDE SEQUENCE [LARGE SCALE GENOMIC DNA]</scope>
    <source>
        <strain evidence="1 2">CIRM-BIA 953</strain>
    </source>
</reference>
<comment type="caution">
    <text evidence="1">The sequence shown here is derived from an EMBL/GenBank/DDBJ whole genome shotgun (WGS) entry which is preliminary data.</text>
</comment>
<dbReference type="EMBL" id="CBUH010000025">
    <property type="protein sequence ID" value="CDI41541.1"/>
    <property type="molecule type" value="Genomic_DNA"/>
</dbReference>
<organism evidence="1 2">
    <name type="scientific">Lactobacillus helveticus CIRM-BIA 953</name>
    <dbReference type="NCBI Taxonomy" id="1226335"/>
    <lineage>
        <taxon>Bacteria</taxon>
        <taxon>Bacillati</taxon>
        <taxon>Bacillota</taxon>
        <taxon>Bacilli</taxon>
        <taxon>Lactobacillales</taxon>
        <taxon>Lactobacillaceae</taxon>
        <taxon>Lactobacillus</taxon>
    </lineage>
</organism>
<dbReference type="AlphaFoldDB" id="U4QEQ0"/>
<gene>
    <name evidence="1" type="ORF">LHCIRMBIA953_02505</name>
</gene>
<protein>
    <submittedName>
        <fullName evidence="1">Uncharacterized protein</fullName>
    </submittedName>
</protein>
<accession>U4QEQ0</accession>
<evidence type="ECO:0000313" key="1">
    <source>
        <dbReference type="EMBL" id="CDI41541.1"/>
    </source>
</evidence>